<evidence type="ECO:0000256" key="1">
    <source>
        <dbReference type="SAM" id="Phobius"/>
    </source>
</evidence>
<reference evidence="2" key="1">
    <citation type="journal article" date="2018" name="J. ISSAAS">
        <title>The contribution of mitochondrial metagenomics to large-scale data mining and phylogenetic analysis of Coleoptera.</title>
        <authorList>
            <person name="Miller K."/>
            <person name="Linard B."/>
            <person name="Motyka M."/>
            <person name="Bocek M."/>
            <person name="Vogler A.P."/>
        </authorList>
    </citation>
    <scope>NUCLEOTIDE SEQUENCE</scope>
</reference>
<dbReference type="AlphaFoldDB" id="A0A346RG83"/>
<gene>
    <name evidence="2" type="primary">atp8</name>
</gene>
<protein>
    <submittedName>
        <fullName evidence="2">ATP synthase F0 subunit 8</fullName>
    </submittedName>
</protein>
<keyword evidence="2" id="KW-0496">Mitochondrion</keyword>
<geneLocation type="mitochondrion" evidence="2"/>
<evidence type="ECO:0000313" key="2">
    <source>
        <dbReference type="EMBL" id="AXS65080.1"/>
    </source>
</evidence>
<proteinExistence type="predicted"/>
<keyword evidence="1" id="KW-0812">Transmembrane</keyword>
<keyword evidence="1" id="KW-0472">Membrane</keyword>
<feature type="transmembrane region" description="Helical" evidence="1">
    <location>
        <begin position="12"/>
        <end position="33"/>
    </location>
</feature>
<name>A0A346RG83_9COLE</name>
<sequence>MPQASPLWWLNILIFMNIILLNLNMLIYTFFNLKLIKEEKKKKKTTLNW</sequence>
<keyword evidence="1" id="KW-1133">Transmembrane helix</keyword>
<organism evidence="2">
    <name type="scientific">Elateroidea sp. 2 KM-2017</name>
    <dbReference type="NCBI Taxonomy" id="2219425"/>
    <lineage>
        <taxon>Eukaryota</taxon>
        <taxon>Metazoa</taxon>
        <taxon>Ecdysozoa</taxon>
        <taxon>Arthropoda</taxon>
        <taxon>Hexapoda</taxon>
        <taxon>Insecta</taxon>
        <taxon>Pterygota</taxon>
        <taxon>Neoptera</taxon>
        <taxon>Endopterygota</taxon>
        <taxon>Coleoptera</taxon>
        <taxon>Polyphaga</taxon>
        <taxon>Elateriformia</taxon>
        <taxon>Elateroidea</taxon>
    </lineage>
</organism>
<dbReference type="EMBL" id="MG193356">
    <property type="protein sequence ID" value="AXS65080.1"/>
    <property type="molecule type" value="Genomic_DNA"/>
</dbReference>
<accession>A0A346RG83</accession>